<name>A0ABQ5NC18_9CLOT</name>
<dbReference type="PANTHER" id="PTHR42788">
    <property type="entry name" value="TAURINE IMPORT ATP-BINDING PROTEIN-RELATED"/>
    <property type="match status" value="1"/>
</dbReference>
<dbReference type="InterPro" id="IPR003593">
    <property type="entry name" value="AAA+_ATPase"/>
</dbReference>
<keyword evidence="6" id="KW-1185">Reference proteome</keyword>
<keyword evidence="3 5" id="KW-0067">ATP-binding</keyword>
<sequence length="260" mass="29929">MNNSNKVEIKHIYMNYHSLKGETEALKDINFSLYEGEFVSIVGPSGCGKSTLLNIICGLLKPSSGEIYLDGEKMEDMSTKIGYMFQRDQLFEWLNVLENVKLGLKIQHKMNADSLELIEELLKRYNLWNFRNHHPSELSGGMRQRVALIRTLALKPELLLLDEPFSALDYQTRLNVSDEISGIIKSQRKTVIMVTHDISEAISMSDRVIILSKRPAGIKNIIDVNFKAESNTPLKRRDDENFRCYFNKIWKELDLNDEGK</sequence>
<dbReference type="InterPro" id="IPR027417">
    <property type="entry name" value="P-loop_NTPase"/>
</dbReference>
<dbReference type="PANTHER" id="PTHR42788:SF13">
    <property type="entry name" value="ALIPHATIC SULFONATES IMPORT ATP-BINDING PROTEIN SSUB"/>
    <property type="match status" value="1"/>
</dbReference>
<dbReference type="CDD" id="cd03293">
    <property type="entry name" value="ABC_NrtD_SsuB_transporters"/>
    <property type="match status" value="1"/>
</dbReference>
<dbReference type="InterPro" id="IPR050166">
    <property type="entry name" value="ABC_transporter_ATP-bind"/>
</dbReference>
<feature type="domain" description="ABC transporter" evidence="4">
    <location>
        <begin position="7"/>
        <end position="238"/>
    </location>
</feature>
<dbReference type="PROSITE" id="PS50893">
    <property type="entry name" value="ABC_TRANSPORTER_2"/>
    <property type="match status" value="1"/>
</dbReference>
<evidence type="ECO:0000256" key="3">
    <source>
        <dbReference type="ARBA" id="ARBA00022840"/>
    </source>
</evidence>
<dbReference type="Gene3D" id="3.40.50.300">
    <property type="entry name" value="P-loop containing nucleotide triphosphate hydrolases"/>
    <property type="match status" value="1"/>
</dbReference>
<evidence type="ECO:0000313" key="5">
    <source>
        <dbReference type="EMBL" id="GLC32575.1"/>
    </source>
</evidence>
<keyword evidence="2" id="KW-0547">Nucleotide-binding</keyword>
<gene>
    <name evidence="5" type="ORF">bsdE14_39850</name>
</gene>
<dbReference type="SMART" id="SM00382">
    <property type="entry name" value="AAA"/>
    <property type="match status" value="1"/>
</dbReference>
<dbReference type="Proteomes" id="UP001208567">
    <property type="component" value="Unassembled WGS sequence"/>
</dbReference>
<evidence type="ECO:0000259" key="4">
    <source>
        <dbReference type="PROSITE" id="PS50893"/>
    </source>
</evidence>
<dbReference type="InterPro" id="IPR003439">
    <property type="entry name" value="ABC_transporter-like_ATP-bd"/>
</dbReference>
<reference evidence="5 6" key="1">
    <citation type="journal article" date="2024" name="Int. J. Syst. Evol. Microbiol.">
        <title>Clostridium omnivorum sp. nov., isolated from anoxic soil under the treatment of reductive soil disinfestation.</title>
        <authorList>
            <person name="Ueki A."/>
            <person name="Tonouchi A."/>
            <person name="Kaku N."/>
            <person name="Honma S."/>
            <person name="Ueki K."/>
        </authorList>
    </citation>
    <scope>NUCLEOTIDE SEQUENCE [LARGE SCALE GENOMIC DNA]</scope>
    <source>
        <strain evidence="5 6">E14</strain>
    </source>
</reference>
<proteinExistence type="predicted"/>
<comment type="caution">
    <text evidence="5">The sequence shown here is derived from an EMBL/GenBank/DDBJ whole genome shotgun (WGS) entry which is preliminary data.</text>
</comment>
<dbReference type="RefSeq" id="WP_264851882.1">
    <property type="nucleotide sequence ID" value="NZ_BRXR01000001.1"/>
</dbReference>
<organism evidence="5 6">
    <name type="scientific">Clostridium omnivorum</name>
    <dbReference type="NCBI Taxonomy" id="1604902"/>
    <lineage>
        <taxon>Bacteria</taxon>
        <taxon>Bacillati</taxon>
        <taxon>Bacillota</taxon>
        <taxon>Clostridia</taxon>
        <taxon>Eubacteriales</taxon>
        <taxon>Clostridiaceae</taxon>
        <taxon>Clostridium</taxon>
    </lineage>
</organism>
<dbReference type="InterPro" id="IPR017871">
    <property type="entry name" value="ABC_transporter-like_CS"/>
</dbReference>
<evidence type="ECO:0000313" key="6">
    <source>
        <dbReference type="Proteomes" id="UP001208567"/>
    </source>
</evidence>
<dbReference type="SUPFAM" id="SSF52540">
    <property type="entry name" value="P-loop containing nucleoside triphosphate hydrolases"/>
    <property type="match status" value="1"/>
</dbReference>
<dbReference type="Pfam" id="PF00005">
    <property type="entry name" value="ABC_tran"/>
    <property type="match status" value="1"/>
</dbReference>
<evidence type="ECO:0000256" key="2">
    <source>
        <dbReference type="ARBA" id="ARBA00022741"/>
    </source>
</evidence>
<dbReference type="PROSITE" id="PS00211">
    <property type="entry name" value="ABC_TRANSPORTER_1"/>
    <property type="match status" value="1"/>
</dbReference>
<dbReference type="GO" id="GO:0005524">
    <property type="term" value="F:ATP binding"/>
    <property type="evidence" value="ECO:0007669"/>
    <property type="project" value="UniProtKB-KW"/>
</dbReference>
<dbReference type="EMBL" id="BRXR01000001">
    <property type="protein sequence ID" value="GLC32575.1"/>
    <property type="molecule type" value="Genomic_DNA"/>
</dbReference>
<accession>A0ABQ5NC18</accession>
<evidence type="ECO:0000256" key="1">
    <source>
        <dbReference type="ARBA" id="ARBA00022448"/>
    </source>
</evidence>
<protein>
    <submittedName>
        <fullName evidence="5">ABC transporter ATP-binding protein</fullName>
    </submittedName>
</protein>
<keyword evidence="1" id="KW-0813">Transport</keyword>